<evidence type="ECO:0000313" key="3">
    <source>
        <dbReference type="EMBL" id="MDN4165153.1"/>
    </source>
</evidence>
<organism evidence="3 4">
    <name type="scientific">Shiella aurantiaca</name>
    <dbReference type="NCBI Taxonomy" id="3058365"/>
    <lineage>
        <taxon>Bacteria</taxon>
        <taxon>Pseudomonadati</taxon>
        <taxon>Bacteroidota</taxon>
        <taxon>Cytophagia</taxon>
        <taxon>Cytophagales</taxon>
        <taxon>Shiellaceae</taxon>
        <taxon>Shiella</taxon>
    </lineage>
</organism>
<dbReference type="EMBL" id="JAUHJS010000003">
    <property type="protein sequence ID" value="MDN4165153.1"/>
    <property type="molecule type" value="Genomic_DNA"/>
</dbReference>
<feature type="compositionally biased region" description="Basic residues" evidence="1">
    <location>
        <begin position="95"/>
        <end position="108"/>
    </location>
</feature>
<gene>
    <name evidence="3" type="ORF">QWY31_06550</name>
</gene>
<accession>A0ABT8F4C8</accession>
<dbReference type="InterPro" id="IPR010982">
    <property type="entry name" value="Lambda_DNA-bd_dom_sf"/>
</dbReference>
<evidence type="ECO:0000256" key="1">
    <source>
        <dbReference type="SAM" id="MobiDB-lite"/>
    </source>
</evidence>
<name>A0ABT8F4C8_9BACT</name>
<comment type="caution">
    <text evidence="3">The sequence shown here is derived from an EMBL/GenBank/DDBJ whole genome shotgun (WGS) entry which is preliminary data.</text>
</comment>
<sequence>MTDKTHIRWDSMSDKALAEHIGAFVKHKRMEQNKTQSELAEEAGISRSTLSLLERGEAVTLSTLIQVLRMLGQLTILQAFDVQEGPSPLQLAKLQKGKRQRTRHRVLRKNNPAKEVDW</sequence>
<feature type="domain" description="HTH cro/C1-type" evidence="2">
    <location>
        <begin position="25"/>
        <end position="77"/>
    </location>
</feature>
<evidence type="ECO:0000313" key="4">
    <source>
        <dbReference type="Proteomes" id="UP001168552"/>
    </source>
</evidence>
<protein>
    <submittedName>
        <fullName evidence="3">Helix-turn-helix transcriptional regulator</fullName>
    </submittedName>
</protein>
<evidence type="ECO:0000259" key="2">
    <source>
        <dbReference type="PROSITE" id="PS50943"/>
    </source>
</evidence>
<dbReference type="InterPro" id="IPR001387">
    <property type="entry name" value="Cro/C1-type_HTH"/>
</dbReference>
<feature type="region of interest" description="Disordered" evidence="1">
    <location>
        <begin position="92"/>
        <end position="118"/>
    </location>
</feature>
<dbReference type="Gene3D" id="1.10.260.40">
    <property type="entry name" value="lambda repressor-like DNA-binding domains"/>
    <property type="match status" value="1"/>
</dbReference>
<dbReference type="SMART" id="SM00530">
    <property type="entry name" value="HTH_XRE"/>
    <property type="match status" value="1"/>
</dbReference>
<reference evidence="3" key="1">
    <citation type="submission" date="2023-06" db="EMBL/GenBank/DDBJ databases">
        <title>Cytophagales bacterium Strain LB-30, isolated from soil.</title>
        <authorList>
            <person name="Liu B."/>
        </authorList>
    </citation>
    <scope>NUCLEOTIDE SEQUENCE</scope>
    <source>
        <strain evidence="3">LB-30</strain>
    </source>
</reference>
<keyword evidence="4" id="KW-1185">Reference proteome</keyword>
<dbReference type="Proteomes" id="UP001168552">
    <property type="component" value="Unassembled WGS sequence"/>
</dbReference>
<dbReference type="SUPFAM" id="SSF47413">
    <property type="entry name" value="lambda repressor-like DNA-binding domains"/>
    <property type="match status" value="1"/>
</dbReference>
<dbReference type="PROSITE" id="PS50943">
    <property type="entry name" value="HTH_CROC1"/>
    <property type="match status" value="1"/>
</dbReference>
<dbReference type="Pfam" id="PF01381">
    <property type="entry name" value="HTH_3"/>
    <property type="match status" value="1"/>
</dbReference>
<dbReference type="CDD" id="cd00093">
    <property type="entry name" value="HTH_XRE"/>
    <property type="match status" value="1"/>
</dbReference>
<proteinExistence type="predicted"/>